<name>A0A8T0DUN6_9TREM</name>
<accession>A0A8T0DUN6</accession>
<feature type="region of interest" description="Disordered" evidence="1">
    <location>
        <begin position="105"/>
        <end position="125"/>
    </location>
</feature>
<evidence type="ECO:0000313" key="2">
    <source>
        <dbReference type="EMBL" id="KAF8570904.1"/>
    </source>
</evidence>
<dbReference type="OrthoDB" id="6230594at2759"/>
<comment type="caution">
    <text evidence="2">The sequence shown here is derived from an EMBL/GenBank/DDBJ whole genome shotgun (WGS) entry which is preliminary data.</text>
</comment>
<dbReference type="EMBL" id="JTDF01000829">
    <property type="protein sequence ID" value="KAF8570904.1"/>
    <property type="molecule type" value="Genomic_DNA"/>
</dbReference>
<organism evidence="2 3">
    <name type="scientific">Paragonimus westermani</name>
    <dbReference type="NCBI Taxonomy" id="34504"/>
    <lineage>
        <taxon>Eukaryota</taxon>
        <taxon>Metazoa</taxon>
        <taxon>Spiralia</taxon>
        <taxon>Lophotrochozoa</taxon>
        <taxon>Platyhelminthes</taxon>
        <taxon>Trematoda</taxon>
        <taxon>Digenea</taxon>
        <taxon>Plagiorchiida</taxon>
        <taxon>Troglotremata</taxon>
        <taxon>Troglotrematidae</taxon>
        <taxon>Paragonimus</taxon>
    </lineage>
</organism>
<keyword evidence="3" id="KW-1185">Reference proteome</keyword>
<dbReference type="AlphaFoldDB" id="A0A8T0DUN6"/>
<evidence type="ECO:0000313" key="3">
    <source>
        <dbReference type="Proteomes" id="UP000699462"/>
    </source>
</evidence>
<proteinExistence type="predicted"/>
<dbReference type="Proteomes" id="UP000699462">
    <property type="component" value="Unassembled WGS sequence"/>
</dbReference>
<protein>
    <submittedName>
        <fullName evidence="2">Uncharacterized protein</fullName>
    </submittedName>
</protein>
<reference evidence="2 3" key="1">
    <citation type="submission" date="2019-07" db="EMBL/GenBank/DDBJ databases">
        <title>Annotation for the trematode Paragonimus westermani.</title>
        <authorList>
            <person name="Choi Y.-J."/>
        </authorList>
    </citation>
    <scope>NUCLEOTIDE SEQUENCE [LARGE SCALE GENOMIC DNA]</scope>
    <source>
        <strain evidence="2">180907_Pwestermani</strain>
    </source>
</reference>
<sequence>MLHKWNRVEQTVLVVILITLGLPVHSYVTERFPDEALYTDPDLSQNEMQSFKRSFQLENAQRLSSNRKLLQGPGFYQNKFSLPAELSFMQANEGSLLDVLHGKTSSAHNSEMRSTNNVKRDDLGW</sequence>
<feature type="compositionally biased region" description="Polar residues" evidence="1">
    <location>
        <begin position="105"/>
        <end position="117"/>
    </location>
</feature>
<evidence type="ECO:0000256" key="1">
    <source>
        <dbReference type="SAM" id="MobiDB-lite"/>
    </source>
</evidence>
<gene>
    <name evidence="2" type="ORF">P879_01784</name>
</gene>